<organism evidence="1 2">
    <name type="scientific">Endozoicomonas lisbonensis</name>
    <dbReference type="NCBI Taxonomy" id="3120522"/>
    <lineage>
        <taxon>Bacteria</taxon>
        <taxon>Pseudomonadati</taxon>
        <taxon>Pseudomonadota</taxon>
        <taxon>Gammaproteobacteria</taxon>
        <taxon>Oceanospirillales</taxon>
        <taxon>Endozoicomonadaceae</taxon>
        <taxon>Endozoicomonas</taxon>
    </lineage>
</organism>
<evidence type="ECO:0000313" key="2">
    <source>
        <dbReference type="Proteomes" id="UP001549366"/>
    </source>
</evidence>
<accession>A0ABV2SBH1</accession>
<dbReference type="RefSeq" id="WP_354009575.1">
    <property type="nucleotide sequence ID" value="NZ_JBEWTA010000001.1"/>
</dbReference>
<name>A0ABV2SBH1_9GAMM</name>
<evidence type="ECO:0000313" key="1">
    <source>
        <dbReference type="EMBL" id="MET4755121.1"/>
    </source>
</evidence>
<proteinExistence type="predicted"/>
<comment type="caution">
    <text evidence="1">The sequence shown here is derived from an EMBL/GenBank/DDBJ whole genome shotgun (WGS) entry which is preliminary data.</text>
</comment>
<gene>
    <name evidence="1" type="ORF">V5J35_000313</name>
</gene>
<keyword evidence="2" id="KW-1185">Reference proteome</keyword>
<sequence length="69" mass="7830">MAGCLTDDHQQQIISLEDMEQAIKSGIIESWSKNKKELTGVTAELAGIIDRDELNTIDSYTDHLQEKYF</sequence>
<reference evidence="1 2" key="1">
    <citation type="submission" date="2024-06" db="EMBL/GenBank/DDBJ databases">
        <title>Genomic Encyclopedia of Type Strains, Phase V (KMG-V): Genome sequencing to study the core and pangenomes of soil and plant-associated prokaryotes.</title>
        <authorList>
            <person name="Whitman W."/>
        </authorList>
    </citation>
    <scope>NUCLEOTIDE SEQUENCE [LARGE SCALE GENOMIC DNA]</scope>
    <source>
        <strain evidence="1 2">NE40</strain>
    </source>
</reference>
<dbReference type="EMBL" id="JBEWTB010000002">
    <property type="protein sequence ID" value="MET4755121.1"/>
    <property type="molecule type" value="Genomic_DNA"/>
</dbReference>
<dbReference type="Proteomes" id="UP001549366">
    <property type="component" value="Unassembled WGS sequence"/>
</dbReference>
<protein>
    <submittedName>
        <fullName evidence="1">Uncharacterized protein</fullName>
    </submittedName>
</protein>